<keyword evidence="16" id="KW-1185">Reference proteome</keyword>
<gene>
    <name evidence="15" type="ORF">KUI_0685</name>
</gene>
<feature type="transmembrane region" description="Helical" evidence="14">
    <location>
        <begin position="12"/>
        <end position="34"/>
    </location>
</feature>
<feature type="transmembrane region" description="Helical" evidence="14">
    <location>
        <begin position="43"/>
        <end position="61"/>
    </location>
</feature>
<feature type="transmembrane region" description="Helical" evidence="14">
    <location>
        <begin position="401"/>
        <end position="421"/>
    </location>
</feature>
<dbReference type="PANTHER" id="PTHR48086">
    <property type="entry name" value="SODIUM/PROLINE SYMPORTER-RELATED"/>
    <property type="match status" value="1"/>
</dbReference>
<keyword evidence="11" id="KW-0739">Sodium transport</keyword>
<evidence type="ECO:0000256" key="10">
    <source>
        <dbReference type="ARBA" id="ARBA00023136"/>
    </source>
</evidence>
<evidence type="ECO:0000256" key="4">
    <source>
        <dbReference type="ARBA" id="ARBA00022475"/>
    </source>
</evidence>
<organism evidence="15 16">
    <name type="scientific">Taylorella equigenitalis ATCC 35865</name>
    <dbReference type="NCBI Taxonomy" id="743973"/>
    <lineage>
        <taxon>Bacteria</taxon>
        <taxon>Pseudomonadati</taxon>
        <taxon>Pseudomonadota</taxon>
        <taxon>Betaproteobacteria</taxon>
        <taxon>Burkholderiales</taxon>
        <taxon>Alcaligenaceae</taxon>
        <taxon>Taylorella</taxon>
    </lineage>
</organism>
<reference evidence="15 16" key="1">
    <citation type="journal article" date="2012" name="Vet. Microbiol.">
        <title>Comparative genomic analyses of the Taylorellae.</title>
        <authorList>
            <person name="Hauser H."/>
            <person name="Richter D.C."/>
            <person name="van Tonder A."/>
            <person name="Clark L."/>
            <person name="Preston A."/>
        </authorList>
    </citation>
    <scope>NUCLEOTIDE SEQUENCE [LARGE SCALE GENOMIC DNA]</scope>
    <source>
        <strain evidence="15 16">ATCC 35865</strain>
    </source>
</reference>
<evidence type="ECO:0000256" key="8">
    <source>
        <dbReference type="ARBA" id="ARBA00023053"/>
    </source>
</evidence>
<keyword evidence="5 14" id="KW-0812">Transmembrane</keyword>
<evidence type="ECO:0000256" key="13">
    <source>
        <dbReference type="RuleBase" id="RU362091"/>
    </source>
</evidence>
<dbReference type="CDD" id="cd10322">
    <property type="entry name" value="SLC5sbd"/>
    <property type="match status" value="1"/>
</dbReference>
<feature type="transmembrane region" description="Helical" evidence="14">
    <location>
        <begin position="428"/>
        <end position="446"/>
    </location>
</feature>
<feature type="transmembrane region" description="Helical" evidence="14">
    <location>
        <begin position="329"/>
        <end position="357"/>
    </location>
</feature>
<evidence type="ECO:0000256" key="11">
    <source>
        <dbReference type="ARBA" id="ARBA00023201"/>
    </source>
</evidence>
<evidence type="ECO:0000256" key="3">
    <source>
        <dbReference type="ARBA" id="ARBA00022448"/>
    </source>
</evidence>
<keyword evidence="3" id="KW-0813">Transport</keyword>
<evidence type="ECO:0000313" key="16">
    <source>
        <dbReference type="Proteomes" id="UP000003121"/>
    </source>
</evidence>
<evidence type="ECO:0000256" key="14">
    <source>
        <dbReference type="SAM" id="Phobius"/>
    </source>
</evidence>
<evidence type="ECO:0000256" key="9">
    <source>
        <dbReference type="ARBA" id="ARBA00023065"/>
    </source>
</evidence>
<evidence type="ECO:0000256" key="1">
    <source>
        <dbReference type="ARBA" id="ARBA00004651"/>
    </source>
</evidence>
<evidence type="ECO:0000256" key="12">
    <source>
        <dbReference type="ARBA" id="ARBA00033708"/>
    </source>
</evidence>
<dbReference type="EMBL" id="CP003264">
    <property type="protein sequence ID" value="AFN35765.1"/>
    <property type="molecule type" value="Genomic_DNA"/>
</dbReference>
<protein>
    <submittedName>
        <fullName evidence="15">Sodium/pantothenate symporter</fullName>
    </submittedName>
</protein>
<dbReference type="InterPro" id="IPR050277">
    <property type="entry name" value="Sodium:Solute_Symporter"/>
</dbReference>
<accession>A0ABN4AXX9</accession>
<evidence type="ECO:0000256" key="7">
    <source>
        <dbReference type="ARBA" id="ARBA00022989"/>
    </source>
</evidence>
<evidence type="ECO:0000256" key="5">
    <source>
        <dbReference type="ARBA" id="ARBA00022692"/>
    </source>
</evidence>
<sequence>MAMIESLINPMPLSFFLIMAVYFLLLAFIGYIAAKQTKDLKEYLIMGGRAGAIVSGVAYFATQYSFSTFMGVPAIAYREGFAGLSISVPGIAFSMIIPALVVGMKILKLSKKNQFLTMTDYLADRFQSNVVRISHALMIVVFLVAVMGAQMVGAGVIFKTFTGFPEWTGVVLTGTIVILYCMFSGMRGAMLTDVLQGLLMVITAIATFIMSIRIGGGLENITKSMLETNSKLLSHPGAEGGYGYGVYVSMILLWSFFSIAQPTLFTKFFTMKNYAVMFKAILLGTIGMFISATLIEWSGVNASISITGLRGNEADFIVPILIQQNFSSIISSILIAGIVSAGMSTVSALMVVATGSITRDIYQNIINPKSTNERILKLSRIITILIGLSGITIGICKPSSIFEIVRFAFGGMGVWAIAVILGMYWKHTTTAGILSGIFVAEIYYIYLKINKLDGTTLALGLDSLITSWLLGMAVAITVSLFTKPVNDEVIQRHFE</sequence>
<dbReference type="PROSITE" id="PS50283">
    <property type="entry name" value="NA_SOLUT_SYMP_3"/>
    <property type="match status" value="1"/>
</dbReference>
<feature type="transmembrane region" description="Helical" evidence="14">
    <location>
        <begin position="378"/>
        <end position="395"/>
    </location>
</feature>
<dbReference type="Gene3D" id="1.20.1730.10">
    <property type="entry name" value="Sodium/glucose cotransporter"/>
    <property type="match status" value="1"/>
</dbReference>
<evidence type="ECO:0000256" key="6">
    <source>
        <dbReference type="ARBA" id="ARBA00022847"/>
    </source>
</evidence>
<keyword evidence="4" id="KW-1003">Cell membrane</keyword>
<feature type="transmembrane region" description="Helical" evidence="14">
    <location>
        <begin position="164"/>
        <end position="183"/>
    </location>
</feature>
<proteinExistence type="inferred from homology"/>
<keyword evidence="9" id="KW-0406">Ion transport</keyword>
<keyword evidence="7 14" id="KW-1133">Transmembrane helix</keyword>
<name>A0ABN4AXX9_9BURK</name>
<dbReference type="InterPro" id="IPR038377">
    <property type="entry name" value="Na/Glc_symporter_sf"/>
</dbReference>
<dbReference type="Proteomes" id="UP000003121">
    <property type="component" value="Chromosome"/>
</dbReference>
<dbReference type="InterPro" id="IPR001734">
    <property type="entry name" value="Na/solute_symporter"/>
</dbReference>
<feature type="transmembrane region" description="Helical" evidence="14">
    <location>
        <begin position="276"/>
        <end position="295"/>
    </location>
</feature>
<dbReference type="Pfam" id="PF00474">
    <property type="entry name" value="SSF"/>
    <property type="match status" value="1"/>
</dbReference>
<feature type="transmembrane region" description="Helical" evidence="14">
    <location>
        <begin position="242"/>
        <end position="264"/>
    </location>
</feature>
<comment type="similarity">
    <text evidence="2 13">Belongs to the sodium:solute symporter (SSF) (TC 2.A.21) family.</text>
</comment>
<feature type="transmembrane region" description="Helical" evidence="14">
    <location>
        <begin position="195"/>
        <end position="216"/>
    </location>
</feature>
<keyword evidence="6" id="KW-0769">Symport</keyword>
<evidence type="ECO:0000256" key="2">
    <source>
        <dbReference type="ARBA" id="ARBA00006434"/>
    </source>
</evidence>
<keyword evidence="8" id="KW-0915">Sodium</keyword>
<keyword evidence="10 14" id="KW-0472">Membrane</keyword>
<comment type="catalytic activity">
    <reaction evidence="12">
        <text>L-proline(in) + Na(+)(in) = L-proline(out) + Na(+)(out)</text>
        <dbReference type="Rhea" id="RHEA:28967"/>
        <dbReference type="ChEBI" id="CHEBI:29101"/>
        <dbReference type="ChEBI" id="CHEBI:60039"/>
    </reaction>
</comment>
<feature type="transmembrane region" description="Helical" evidence="14">
    <location>
        <begin position="136"/>
        <end position="158"/>
    </location>
</feature>
<dbReference type="PANTHER" id="PTHR48086:SF3">
    <property type="entry name" value="SODIUM_PROLINE SYMPORTER"/>
    <property type="match status" value="1"/>
</dbReference>
<feature type="transmembrane region" description="Helical" evidence="14">
    <location>
        <begin position="458"/>
        <end position="482"/>
    </location>
</feature>
<comment type="subcellular location">
    <subcellularLocation>
        <location evidence="1">Cell membrane</location>
        <topology evidence="1">Multi-pass membrane protein</topology>
    </subcellularLocation>
</comment>
<feature type="transmembrane region" description="Helical" evidence="14">
    <location>
        <begin position="81"/>
        <end position="102"/>
    </location>
</feature>
<evidence type="ECO:0000313" key="15">
    <source>
        <dbReference type="EMBL" id="AFN35765.1"/>
    </source>
</evidence>